<dbReference type="PROSITE" id="PS50893">
    <property type="entry name" value="ABC_TRANSPORTER_2"/>
    <property type="match status" value="1"/>
</dbReference>
<dbReference type="Pfam" id="PF00005">
    <property type="entry name" value="ABC_tran"/>
    <property type="match status" value="1"/>
</dbReference>
<keyword evidence="6" id="KW-1185">Reference proteome</keyword>
<dbReference type="InterPro" id="IPR003593">
    <property type="entry name" value="AAA+_ATPase"/>
</dbReference>
<protein>
    <submittedName>
        <fullName evidence="5">ABC transporter ATP-binding protein</fullName>
    </submittedName>
</protein>
<dbReference type="PANTHER" id="PTHR42788:SF13">
    <property type="entry name" value="ALIPHATIC SULFONATES IMPORT ATP-BINDING PROTEIN SSUB"/>
    <property type="match status" value="1"/>
</dbReference>
<proteinExistence type="predicted"/>
<dbReference type="Proteomes" id="UP001217485">
    <property type="component" value="Unassembled WGS sequence"/>
</dbReference>
<dbReference type="SMART" id="SM00382">
    <property type="entry name" value="AAA"/>
    <property type="match status" value="1"/>
</dbReference>
<dbReference type="RefSeq" id="WP_272101543.1">
    <property type="nucleotide sequence ID" value="NZ_JAQNDK010000004.1"/>
</dbReference>
<evidence type="ECO:0000313" key="6">
    <source>
        <dbReference type="Proteomes" id="UP001217485"/>
    </source>
</evidence>
<dbReference type="EMBL" id="JAQNDK010000004">
    <property type="protein sequence ID" value="MDC0683403.1"/>
    <property type="molecule type" value="Genomic_DNA"/>
</dbReference>
<evidence type="ECO:0000256" key="1">
    <source>
        <dbReference type="ARBA" id="ARBA00022448"/>
    </source>
</evidence>
<dbReference type="InterPro" id="IPR050166">
    <property type="entry name" value="ABC_transporter_ATP-bind"/>
</dbReference>
<dbReference type="InterPro" id="IPR027417">
    <property type="entry name" value="P-loop_NTPase"/>
</dbReference>
<organism evidence="5 6">
    <name type="scientific">Sorangium atrum</name>
    <dbReference type="NCBI Taxonomy" id="2995308"/>
    <lineage>
        <taxon>Bacteria</taxon>
        <taxon>Pseudomonadati</taxon>
        <taxon>Myxococcota</taxon>
        <taxon>Polyangia</taxon>
        <taxon>Polyangiales</taxon>
        <taxon>Polyangiaceae</taxon>
        <taxon>Sorangium</taxon>
    </lineage>
</organism>
<dbReference type="Gene3D" id="3.40.50.300">
    <property type="entry name" value="P-loop containing nucleotide triphosphate hydrolases"/>
    <property type="match status" value="1"/>
</dbReference>
<dbReference type="SUPFAM" id="SSF52540">
    <property type="entry name" value="P-loop containing nucleoside triphosphate hydrolases"/>
    <property type="match status" value="1"/>
</dbReference>
<evidence type="ECO:0000256" key="2">
    <source>
        <dbReference type="ARBA" id="ARBA00022741"/>
    </source>
</evidence>
<evidence type="ECO:0000313" key="5">
    <source>
        <dbReference type="EMBL" id="MDC0683403.1"/>
    </source>
</evidence>
<dbReference type="GO" id="GO:0005524">
    <property type="term" value="F:ATP binding"/>
    <property type="evidence" value="ECO:0007669"/>
    <property type="project" value="UniProtKB-KW"/>
</dbReference>
<dbReference type="CDD" id="cd03293">
    <property type="entry name" value="ABC_NrtD_SsuB_transporters"/>
    <property type="match status" value="1"/>
</dbReference>
<evidence type="ECO:0000259" key="4">
    <source>
        <dbReference type="PROSITE" id="PS50893"/>
    </source>
</evidence>
<keyword evidence="3 5" id="KW-0067">ATP-binding</keyword>
<name>A0ABT5CBR2_9BACT</name>
<dbReference type="InterPro" id="IPR017871">
    <property type="entry name" value="ABC_transporter-like_CS"/>
</dbReference>
<gene>
    <name evidence="5" type="ORF">POL72_37080</name>
</gene>
<dbReference type="PROSITE" id="PS00211">
    <property type="entry name" value="ABC_TRANSPORTER_1"/>
    <property type="match status" value="1"/>
</dbReference>
<evidence type="ECO:0000256" key="3">
    <source>
        <dbReference type="ARBA" id="ARBA00022840"/>
    </source>
</evidence>
<feature type="domain" description="ABC transporter" evidence="4">
    <location>
        <begin position="27"/>
        <end position="256"/>
    </location>
</feature>
<sequence>MTQAAVDGALAAAGERATPVKRAGGAIELAEISVQFGKAGREVTALQRVSLTIAPGQFVAVLGPSGCGKSTLLNVIAGFERPRAGSVRVDGELVTEPSPRRPVVFQQHSLFPWMTALDNVAFGLKMAGDAAARERARHYLALVGLSDFAEHYPEQLSGGMQQRVGIARALAVEPAVLLMDEPFGALDAQTRALMQEQLLGLWERWRHTVVFVTHDIDEAIFLADRVVVLGVKPSGLRRIVDVDVPRPRSPRARLDPTYQALYQDLFGLIRDESSKTFHGSRAAS</sequence>
<accession>A0ABT5CBR2</accession>
<keyword evidence="1" id="KW-0813">Transport</keyword>
<dbReference type="PANTHER" id="PTHR42788">
    <property type="entry name" value="TAURINE IMPORT ATP-BINDING PROTEIN-RELATED"/>
    <property type="match status" value="1"/>
</dbReference>
<comment type="caution">
    <text evidence="5">The sequence shown here is derived from an EMBL/GenBank/DDBJ whole genome shotgun (WGS) entry which is preliminary data.</text>
</comment>
<dbReference type="InterPro" id="IPR003439">
    <property type="entry name" value="ABC_transporter-like_ATP-bd"/>
</dbReference>
<keyword evidence="2" id="KW-0547">Nucleotide-binding</keyword>
<reference evidence="5 6" key="1">
    <citation type="submission" date="2023-01" db="EMBL/GenBank/DDBJ databases">
        <title>Minimal conservation of predation-associated metabolite biosynthetic gene clusters underscores biosynthetic potential of Myxococcota including descriptions for ten novel species: Archangium lansinium sp. nov., Myxococcus landrumus sp. nov., Nannocystis bai.</title>
        <authorList>
            <person name="Ahearne A."/>
            <person name="Stevens C."/>
            <person name="Dowd S."/>
        </authorList>
    </citation>
    <scope>NUCLEOTIDE SEQUENCE [LARGE SCALE GENOMIC DNA]</scope>
    <source>
        <strain evidence="5 6">WIWO2</strain>
    </source>
</reference>